<keyword evidence="3" id="KW-1185">Reference proteome</keyword>
<accession>A0A1M7RJZ4</accession>
<reference evidence="2 3" key="1">
    <citation type="submission" date="2016-11" db="EMBL/GenBank/DDBJ databases">
        <authorList>
            <person name="Jaros S."/>
            <person name="Januszkiewicz K."/>
            <person name="Wedrychowicz H."/>
        </authorList>
    </citation>
    <scope>NUCLEOTIDE SEQUENCE [LARGE SCALE GENOMIC DNA]</scope>
    <source>
        <strain evidence="2 3">DSM 46144</strain>
    </source>
</reference>
<evidence type="ECO:0000313" key="3">
    <source>
        <dbReference type="Proteomes" id="UP000184440"/>
    </source>
</evidence>
<dbReference type="EMBL" id="FRCS01000017">
    <property type="protein sequence ID" value="SHN46633.1"/>
    <property type="molecule type" value="Genomic_DNA"/>
</dbReference>
<keyword evidence="1" id="KW-0732">Signal</keyword>
<evidence type="ECO:0008006" key="4">
    <source>
        <dbReference type="Google" id="ProtNLM"/>
    </source>
</evidence>
<sequence length="316" mass="32140">MQLRPVLLCALVCLALVNGCSSESPESSGPDSGTALERALGRVAATDTTRQQITFDDTAALASLGETFGALSLSGVAALTTYADQAKGLRPKSASFTVTAGRAPETVSLLAGGQDADEVEKQLTGAGWKRDGDELVAPALGAGGDGSTLPIILARVRTDGEDVVYGGTDGGLSDVGSPDGGSLADDRRVAALASCLGDVVAASFVISQDPKAPDGPTMTAVGVRRPKSGGDTPQALACTAWSTSAAADTYATEVRDALDRGASARTQRPYAELLKSATVRDVGGDEHVVSWQAGTPDNAYLVFQMLAQSDLPALVV</sequence>
<gene>
    <name evidence="2" type="ORF">SAMN05443668_11716</name>
</gene>
<dbReference type="RefSeq" id="WP_073263801.1">
    <property type="nucleotide sequence ID" value="NZ_FRCS01000017.1"/>
</dbReference>
<feature type="signal peptide" evidence="1">
    <location>
        <begin position="1"/>
        <end position="22"/>
    </location>
</feature>
<dbReference type="Proteomes" id="UP000184440">
    <property type="component" value="Unassembled WGS sequence"/>
</dbReference>
<name>A0A1M7RJZ4_9ACTN</name>
<evidence type="ECO:0000256" key="1">
    <source>
        <dbReference type="SAM" id="SignalP"/>
    </source>
</evidence>
<feature type="chain" id="PRO_5039054905" description="Lipoprotein" evidence="1">
    <location>
        <begin position="23"/>
        <end position="316"/>
    </location>
</feature>
<proteinExistence type="predicted"/>
<dbReference type="AlphaFoldDB" id="A0A1M7RJZ4"/>
<evidence type="ECO:0000313" key="2">
    <source>
        <dbReference type="EMBL" id="SHN46633.1"/>
    </source>
</evidence>
<dbReference type="STRING" id="134849.SAMN05443668_11716"/>
<dbReference type="OrthoDB" id="3688255at2"/>
<organism evidence="2 3">
    <name type="scientific">Cryptosporangium aurantiacum</name>
    <dbReference type="NCBI Taxonomy" id="134849"/>
    <lineage>
        <taxon>Bacteria</taxon>
        <taxon>Bacillati</taxon>
        <taxon>Actinomycetota</taxon>
        <taxon>Actinomycetes</taxon>
        <taxon>Cryptosporangiales</taxon>
        <taxon>Cryptosporangiaceae</taxon>
        <taxon>Cryptosporangium</taxon>
    </lineage>
</organism>
<protein>
    <recommendedName>
        <fullName evidence="4">Lipoprotein</fullName>
    </recommendedName>
</protein>